<protein>
    <submittedName>
        <fullName evidence="1">Uncharacterized protein</fullName>
    </submittedName>
</protein>
<dbReference type="RefSeq" id="WP_377492351.1">
    <property type="nucleotide sequence ID" value="NZ_JBHUOX010000057.1"/>
</dbReference>
<accession>A0ABW6C4D5</accession>
<sequence>MEKFNEHVLPFLEGEDIRYQHNGEAKAMSADYFRRNFRSVAATELPHIGQRSFYYQSVQDPDLVLRFRLSRTAGLSAMLMLHSDFEKQLKVLGSL</sequence>
<name>A0ABW6C4D5_9BACT</name>
<dbReference type="EMBL" id="JBHUOX010000057">
    <property type="protein sequence ID" value="MFD3003957.1"/>
    <property type="molecule type" value="Genomic_DNA"/>
</dbReference>
<reference evidence="2" key="1">
    <citation type="journal article" date="2019" name="Int. J. Syst. Evol. Microbiol.">
        <title>The Global Catalogue of Microorganisms (GCM) 10K type strain sequencing project: providing services to taxonomists for standard genome sequencing and annotation.</title>
        <authorList>
            <consortium name="The Broad Institute Genomics Platform"/>
            <consortium name="The Broad Institute Genome Sequencing Center for Infectious Disease"/>
            <person name="Wu L."/>
            <person name="Ma J."/>
        </authorList>
    </citation>
    <scope>NUCLEOTIDE SEQUENCE [LARGE SCALE GENOMIC DNA]</scope>
    <source>
        <strain evidence="2">KCTC 23984</strain>
    </source>
</reference>
<comment type="caution">
    <text evidence="1">The sequence shown here is derived from an EMBL/GenBank/DDBJ whole genome shotgun (WGS) entry which is preliminary data.</text>
</comment>
<keyword evidence="2" id="KW-1185">Reference proteome</keyword>
<gene>
    <name evidence="1" type="ORF">ACFS7Z_26610</name>
</gene>
<dbReference type="Proteomes" id="UP001597641">
    <property type="component" value="Unassembled WGS sequence"/>
</dbReference>
<organism evidence="1 2">
    <name type="scientific">Pontibacter toksunensis</name>
    <dbReference type="NCBI Taxonomy" id="1332631"/>
    <lineage>
        <taxon>Bacteria</taxon>
        <taxon>Pseudomonadati</taxon>
        <taxon>Bacteroidota</taxon>
        <taxon>Cytophagia</taxon>
        <taxon>Cytophagales</taxon>
        <taxon>Hymenobacteraceae</taxon>
        <taxon>Pontibacter</taxon>
    </lineage>
</organism>
<evidence type="ECO:0000313" key="2">
    <source>
        <dbReference type="Proteomes" id="UP001597641"/>
    </source>
</evidence>
<evidence type="ECO:0000313" key="1">
    <source>
        <dbReference type="EMBL" id="MFD3003957.1"/>
    </source>
</evidence>
<proteinExistence type="predicted"/>